<dbReference type="Gene3D" id="3.40.50.720">
    <property type="entry name" value="NAD(P)-binding Rossmann-like Domain"/>
    <property type="match status" value="1"/>
</dbReference>
<proteinExistence type="predicted"/>
<comment type="caution">
    <text evidence="1">The sequence shown here is derived from an EMBL/GenBank/DDBJ whole genome shotgun (WGS) entry which is preliminary data.</text>
</comment>
<evidence type="ECO:0000313" key="2">
    <source>
        <dbReference type="Proteomes" id="UP000312512"/>
    </source>
</evidence>
<dbReference type="EMBL" id="VDLX02000002">
    <property type="protein sequence ID" value="KAB8196727.1"/>
    <property type="molecule type" value="Genomic_DNA"/>
</dbReference>
<dbReference type="AlphaFoldDB" id="A0A5C4WSV7"/>
<reference evidence="1 2" key="1">
    <citation type="submission" date="2019-10" db="EMBL/GenBank/DDBJ databases">
        <title>Nonomuraea sp. nov., isolated from Phyllanthus amarus.</title>
        <authorList>
            <person name="Klykleung N."/>
            <person name="Tanasupawat S."/>
        </authorList>
    </citation>
    <scope>NUCLEOTIDE SEQUENCE [LARGE SCALE GENOMIC DNA]</scope>
    <source>
        <strain evidence="1 2">PA1-10</strain>
    </source>
</reference>
<keyword evidence="2" id="KW-1185">Reference proteome</keyword>
<sequence>MVDDEPAPGREWVPALAAAVGAPAPAPAGGRTGWQRGADNALARSLGWTPEHSSWRTGFATA</sequence>
<gene>
    <name evidence="1" type="ORF">FH608_008475</name>
</gene>
<dbReference type="OrthoDB" id="9787292at2"/>
<dbReference type="Proteomes" id="UP000312512">
    <property type="component" value="Unassembled WGS sequence"/>
</dbReference>
<evidence type="ECO:0000313" key="1">
    <source>
        <dbReference type="EMBL" id="KAB8196727.1"/>
    </source>
</evidence>
<accession>A0A5P9Z6R8</accession>
<protein>
    <submittedName>
        <fullName evidence="1">Uncharacterized protein</fullName>
    </submittedName>
</protein>
<accession>A0A5C4WSV7</accession>
<name>A0A5C4WSV7_9ACTN</name>
<organism evidence="1 2">
    <name type="scientific">Nonomuraea phyllanthi</name>
    <dbReference type="NCBI Taxonomy" id="2219224"/>
    <lineage>
        <taxon>Bacteria</taxon>
        <taxon>Bacillati</taxon>
        <taxon>Actinomycetota</taxon>
        <taxon>Actinomycetes</taxon>
        <taxon>Streptosporangiales</taxon>
        <taxon>Streptosporangiaceae</taxon>
        <taxon>Nonomuraea</taxon>
    </lineage>
</organism>